<keyword evidence="4" id="KW-0808">Transferase</keyword>
<organism evidence="13">
    <name type="scientific">Notodromas monacha</name>
    <dbReference type="NCBI Taxonomy" id="399045"/>
    <lineage>
        <taxon>Eukaryota</taxon>
        <taxon>Metazoa</taxon>
        <taxon>Ecdysozoa</taxon>
        <taxon>Arthropoda</taxon>
        <taxon>Crustacea</taxon>
        <taxon>Oligostraca</taxon>
        <taxon>Ostracoda</taxon>
        <taxon>Podocopa</taxon>
        <taxon>Podocopida</taxon>
        <taxon>Cypridocopina</taxon>
        <taxon>Cypridoidea</taxon>
        <taxon>Cyprididae</taxon>
        <taxon>Notodromas</taxon>
    </lineage>
</organism>
<dbReference type="PANTHER" id="PTHR24356:SF1">
    <property type="entry name" value="SERINE_THREONINE-PROTEIN KINASE GREATWALL"/>
    <property type="match status" value="1"/>
</dbReference>
<dbReference type="GO" id="GO:0005524">
    <property type="term" value="F:ATP binding"/>
    <property type="evidence" value="ECO:0007669"/>
    <property type="project" value="UniProtKB-KW"/>
</dbReference>
<dbReference type="EC" id="2.7.11.1" evidence="1"/>
<dbReference type="SMART" id="SM00220">
    <property type="entry name" value="S_TKc"/>
    <property type="match status" value="1"/>
</dbReference>
<dbReference type="InterPro" id="IPR000719">
    <property type="entry name" value="Prot_kinase_dom"/>
</dbReference>
<evidence type="ECO:0000256" key="2">
    <source>
        <dbReference type="ARBA" id="ARBA00022148"/>
    </source>
</evidence>
<feature type="compositionally biased region" description="Polar residues" evidence="11">
    <location>
        <begin position="320"/>
        <end position="343"/>
    </location>
</feature>
<evidence type="ECO:0000256" key="10">
    <source>
        <dbReference type="ARBA" id="ARBA00048679"/>
    </source>
</evidence>
<feature type="region of interest" description="Disordered" evidence="11">
    <location>
        <begin position="320"/>
        <end position="361"/>
    </location>
</feature>
<name>A0A7R9BRT2_9CRUS</name>
<evidence type="ECO:0000256" key="7">
    <source>
        <dbReference type="ARBA" id="ARBA00022840"/>
    </source>
</evidence>
<dbReference type="EMBL" id="OA883677">
    <property type="protein sequence ID" value="CAD7279435.1"/>
    <property type="molecule type" value="Genomic_DNA"/>
</dbReference>
<evidence type="ECO:0000256" key="5">
    <source>
        <dbReference type="ARBA" id="ARBA00022741"/>
    </source>
</evidence>
<dbReference type="Pfam" id="PF00069">
    <property type="entry name" value="Pkinase"/>
    <property type="match status" value="2"/>
</dbReference>
<dbReference type="Gene3D" id="1.10.510.10">
    <property type="entry name" value="Transferase(Phosphotransferase) domain 1"/>
    <property type="match status" value="2"/>
</dbReference>
<feature type="region of interest" description="Disordered" evidence="11">
    <location>
        <begin position="414"/>
        <end position="446"/>
    </location>
</feature>
<dbReference type="Gene3D" id="3.30.200.20">
    <property type="entry name" value="Phosphorylase Kinase, domain 1"/>
    <property type="match status" value="1"/>
</dbReference>
<gene>
    <name evidence="13" type="ORF">NMOB1V02_LOCUS7108</name>
</gene>
<dbReference type="InterPro" id="IPR011009">
    <property type="entry name" value="Kinase-like_dom_sf"/>
</dbReference>
<dbReference type="EMBL" id="CAJPEX010001640">
    <property type="protein sequence ID" value="CAG0919587.1"/>
    <property type="molecule type" value="Genomic_DNA"/>
</dbReference>
<dbReference type="GO" id="GO:0004674">
    <property type="term" value="F:protein serine/threonine kinase activity"/>
    <property type="evidence" value="ECO:0007669"/>
    <property type="project" value="UniProtKB-KW"/>
</dbReference>
<evidence type="ECO:0000256" key="8">
    <source>
        <dbReference type="ARBA" id="ARBA00033099"/>
    </source>
</evidence>
<reference evidence="13" key="1">
    <citation type="submission" date="2020-11" db="EMBL/GenBank/DDBJ databases">
        <authorList>
            <person name="Tran Van P."/>
        </authorList>
    </citation>
    <scope>NUCLEOTIDE SEQUENCE</scope>
</reference>
<keyword evidence="6" id="KW-0418">Kinase</keyword>
<dbReference type="SUPFAM" id="SSF56112">
    <property type="entry name" value="Protein kinase-like (PK-like)"/>
    <property type="match status" value="1"/>
</dbReference>
<comment type="catalytic activity">
    <reaction evidence="9">
        <text>L-threonyl-[protein] + ATP = O-phospho-L-threonyl-[protein] + ADP + H(+)</text>
        <dbReference type="Rhea" id="RHEA:46608"/>
        <dbReference type="Rhea" id="RHEA-COMP:11060"/>
        <dbReference type="Rhea" id="RHEA-COMP:11605"/>
        <dbReference type="ChEBI" id="CHEBI:15378"/>
        <dbReference type="ChEBI" id="CHEBI:30013"/>
        <dbReference type="ChEBI" id="CHEBI:30616"/>
        <dbReference type="ChEBI" id="CHEBI:61977"/>
        <dbReference type="ChEBI" id="CHEBI:456216"/>
        <dbReference type="EC" id="2.7.11.1"/>
    </reaction>
</comment>
<dbReference type="GO" id="GO:0035556">
    <property type="term" value="P:intracellular signal transduction"/>
    <property type="evidence" value="ECO:0007669"/>
    <property type="project" value="TreeGrafter"/>
</dbReference>
<sequence length="683" mass="76667">MGSPVRAPLETFHEQFIVLKPISRGAFGKVFLTYHKKHDQHYAVKVMKKTEMVWKNMVNQVRAERDALALQRSPFCVQLYYSFQSSDHIYLVMEYMIGGDLKSLLTHYVRFDEAMTTFYIAEIALALDYLHRYVPLNINEACILLTATLRFRHGIIHRDVKPDNMLVNRTGHVKLTDFGLSKITFSEEVIKQLVTRTKTPSATATAAFTRTPGQLISLTERIGFGSSVRKNRSTDSFINETSLSSCSDQEVGKLVFDTSSSTEYFTPPDRFDHNSSLISSNVSSHSDVGFSSKTSSASVETVMLTTGTVRHDDSAILSQISRGSGASVTDSGHSRCTSRSQYSRFDDEKENEDTTAHSGVTGDFSHLAMRETAGHASHVHSVGKRRVSYRDVHHLSPIAESHLNSSAPVFGNQGALSSASSSSPEFTARPGHLASTPVKSPNETDDSVLRAAPLRRKFSHYSLQAYDRNDLRPMSMIGEKEDNGRVFRSPTSVQGFVSGKLNHSSASISPISKKARLKTPKISKHTYMDDEKLLGTPDYLAPELLLRQEHGKAVDWWSLGVCYYEFLVGIPPFNDETIENVFENILNREIIWPQEDGCVSEDSINVIDKLLTLKQSARLQSLEQLRKMPVFSDRDWDHILEHDGPFVPCPDDECDTDYYEGRNRAQNLQVSRVEFSPTMKPRV</sequence>
<feature type="compositionally biased region" description="Basic and acidic residues" evidence="11">
    <location>
        <begin position="344"/>
        <end position="355"/>
    </location>
</feature>
<dbReference type="GO" id="GO:0005634">
    <property type="term" value="C:nucleus"/>
    <property type="evidence" value="ECO:0007669"/>
    <property type="project" value="TreeGrafter"/>
</dbReference>
<evidence type="ECO:0000259" key="12">
    <source>
        <dbReference type="PROSITE" id="PS50011"/>
    </source>
</evidence>
<keyword evidence="7" id="KW-0067">ATP-binding</keyword>
<evidence type="ECO:0000256" key="3">
    <source>
        <dbReference type="ARBA" id="ARBA00022527"/>
    </source>
</evidence>
<evidence type="ECO:0000256" key="11">
    <source>
        <dbReference type="SAM" id="MobiDB-lite"/>
    </source>
</evidence>
<comment type="catalytic activity">
    <reaction evidence="10">
        <text>L-seryl-[protein] + ATP = O-phospho-L-seryl-[protein] + ADP + H(+)</text>
        <dbReference type="Rhea" id="RHEA:17989"/>
        <dbReference type="Rhea" id="RHEA-COMP:9863"/>
        <dbReference type="Rhea" id="RHEA-COMP:11604"/>
        <dbReference type="ChEBI" id="CHEBI:15378"/>
        <dbReference type="ChEBI" id="CHEBI:29999"/>
        <dbReference type="ChEBI" id="CHEBI:30616"/>
        <dbReference type="ChEBI" id="CHEBI:83421"/>
        <dbReference type="ChEBI" id="CHEBI:456216"/>
        <dbReference type="EC" id="2.7.11.1"/>
    </reaction>
</comment>
<evidence type="ECO:0000313" key="14">
    <source>
        <dbReference type="Proteomes" id="UP000678499"/>
    </source>
</evidence>
<dbReference type="Proteomes" id="UP000678499">
    <property type="component" value="Unassembled WGS sequence"/>
</dbReference>
<keyword evidence="14" id="KW-1185">Reference proteome</keyword>
<dbReference type="OrthoDB" id="162894at2759"/>
<dbReference type="PANTHER" id="PTHR24356">
    <property type="entry name" value="SERINE/THREONINE-PROTEIN KINASE"/>
    <property type="match status" value="1"/>
</dbReference>
<evidence type="ECO:0000256" key="4">
    <source>
        <dbReference type="ARBA" id="ARBA00022679"/>
    </source>
</evidence>
<evidence type="ECO:0000256" key="9">
    <source>
        <dbReference type="ARBA" id="ARBA00047899"/>
    </source>
</evidence>
<keyword evidence="3" id="KW-0723">Serine/threonine-protein kinase</keyword>
<dbReference type="InterPro" id="IPR008271">
    <property type="entry name" value="Ser/Thr_kinase_AS"/>
</dbReference>
<dbReference type="AlphaFoldDB" id="A0A7R9BRT2"/>
<evidence type="ECO:0000313" key="13">
    <source>
        <dbReference type="EMBL" id="CAD7279435.1"/>
    </source>
</evidence>
<evidence type="ECO:0000256" key="1">
    <source>
        <dbReference type="ARBA" id="ARBA00012513"/>
    </source>
</evidence>
<keyword evidence="5" id="KW-0547">Nucleotide-binding</keyword>
<evidence type="ECO:0000256" key="6">
    <source>
        <dbReference type="ARBA" id="ARBA00022777"/>
    </source>
</evidence>
<dbReference type="PROSITE" id="PS50011">
    <property type="entry name" value="PROTEIN_KINASE_DOM"/>
    <property type="match status" value="1"/>
</dbReference>
<dbReference type="FunFam" id="3.30.200.20:FF:000550">
    <property type="entry name" value="Serine/threonine-protein kinase greatwall"/>
    <property type="match status" value="1"/>
</dbReference>
<dbReference type="InterPro" id="IPR050236">
    <property type="entry name" value="Ser_Thr_kinase_AGC"/>
</dbReference>
<accession>A0A7R9BRT2</accession>
<protein>
    <recommendedName>
        <fullName evidence="2">Serine/threonine-protein kinase greatwall</fullName>
        <ecNumber evidence="1">2.7.11.1</ecNumber>
    </recommendedName>
    <alternativeName>
        <fullName evidence="8">Microtubule-associated serine/threonine-protein kinase-like</fullName>
    </alternativeName>
</protein>
<feature type="domain" description="Protein kinase" evidence="12">
    <location>
        <begin position="16"/>
        <end position="631"/>
    </location>
</feature>
<dbReference type="PROSITE" id="PS00108">
    <property type="entry name" value="PROTEIN_KINASE_ST"/>
    <property type="match status" value="1"/>
</dbReference>
<proteinExistence type="predicted"/>